<organism evidence="2 3">
    <name type="scientific">Lottia gigantea</name>
    <name type="common">Giant owl limpet</name>
    <dbReference type="NCBI Taxonomy" id="225164"/>
    <lineage>
        <taxon>Eukaryota</taxon>
        <taxon>Metazoa</taxon>
        <taxon>Spiralia</taxon>
        <taxon>Lophotrochozoa</taxon>
        <taxon>Mollusca</taxon>
        <taxon>Gastropoda</taxon>
        <taxon>Patellogastropoda</taxon>
        <taxon>Lottioidea</taxon>
        <taxon>Lottiidae</taxon>
        <taxon>Lottia</taxon>
    </lineage>
</organism>
<keyword evidence="1" id="KW-1133">Transmembrane helix</keyword>
<dbReference type="CTD" id="20232557"/>
<name>V3ZBL6_LOTGI</name>
<sequence length="77" mass="8998">MMTLFLVIWHCVGSYWVFDIWKPHFIPLLHEPSNYCEKTVYMFAACQILGCVTLVCLAIVCLFSLWLCRAVTECFQT</sequence>
<reference evidence="2 3" key="1">
    <citation type="journal article" date="2013" name="Nature">
        <title>Insights into bilaterian evolution from three spiralian genomes.</title>
        <authorList>
            <person name="Simakov O."/>
            <person name="Marletaz F."/>
            <person name="Cho S.J."/>
            <person name="Edsinger-Gonzales E."/>
            <person name="Havlak P."/>
            <person name="Hellsten U."/>
            <person name="Kuo D.H."/>
            <person name="Larsson T."/>
            <person name="Lv J."/>
            <person name="Arendt D."/>
            <person name="Savage R."/>
            <person name="Osoegawa K."/>
            <person name="de Jong P."/>
            <person name="Grimwood J."/>
            <person name="Chapman J.A."/>
            <person name="Shapiro H."/>
            <person name="Aerts A."/>
            <person name="Otillar R.P."/>
            <person name="Terry A.Y."/>
            <person name="Boore J.L."/>
            <person name="Grigoriev I.V."/>
            <person name="Lindberg D.R."/>
            <person name="Seaver E.C."/>
            <person name="Weisblat D.A."/>
            <person name="Putnam N.H."/>
            <person name="Rokhsar D.S."/>
        </authorList>
    </citation>
    <scope>NUCLEOTIDE SEQUENCE [LARGE SCALE GENOMIC DNA]</scope>
</reference>
<keyword evidence="1" id="KW-0812">Transmembrane</keyword>
<dbReference type="STRING" id="225164.V3ZBL6"/>
<evidence type="ECO:0000256" key="1">
    <source>
        <dbReference type="SAM" id="Phobius"/>
    </source>
</evidence>
<keyword evidence="1" id="KW-0472">Membrane</keyword>
<dbReference type="RefSeq" id="XP_009060818.1">
    <property type="nucleotide sequence ID" value="XM_009062570.1"/>
</dbReference>
<dbReference type="HOGENOM" id="CLU_2640928_0_0_1"/>
<dbReference type="EMBL" id="KB202685">
    <property type="protein sequence ID" value="ESO88408.1"/>
    <property type="molecule type" value="Genomic_DNA"/>
</dbReference>
<keyword evidence="3" id="KW-1185">Reference proteome</keyword>
<accession>V3ZBL6</accession>
<dbReference type="Proteomes" id="UP000030746">
    <property type="component" value="Unassembled WGS sequence"/>
</dbReference>
<evidence type="ECO:0000313" key="3">
    <source>
        <dbReference type="Proteomes" id="UP000030746"/>
    </source>
</evidence>
<dbReference type="OMA" id="CLCACIF"/>
<dbReference type="AlphaFoldDB" id="V3ZBL6"/>
<dbReference type="KEGG" id="lgi:LOTGIDRAFT_126107"/>
<dbReference type="OrthoDB" id="6157510at2759"/>
<dbReference type="GeneID" id="20232557"/>
<gene>
    <name evidence="2" type="ORF">LOTGIDRAFT_126107</name>
</gene>
<feature type="transmembrane region" description="Helical" evidence="1">
    <location>
        <begin position="40"/>
        <end position="68"/>
    </location>
</feature>
<evidence type="ECO:0000313" key="2">
    <source>
        <dbReference type="EMBL" id="ESO88408.1"/>
    </source>
</evidence>
<protein>
    <submittedName>
        <fullName evidence="2">Uncharacterized protein</fullName>
    </submittedName>
</protein>
<proteinExistence type="predicted"/>